<dbReference type="Proteomes" id="UP000479710">
    <property type="component" value="Unassembled WGS sequence"/>
</dbReference>
<reference evidence="2 3" key="1">
    <citation type="submission" date="2019-11" db="EMBL/GenBank/DDBJ databases">
        <title>Whole genome sequence of Oryza granulata.</title>
        <authorList>
            <person name="Li W."/>
        </authorList>
    </citation>
    <scope>NUCLEOTIDE SEQUENCE [LARGE SCALE GENOMIC DNA]</scope>
    <source>
        <strain evidence="3">cv. Menghai</strain>
        <tissue evidence="2">Leaf</tissue>
    </source>
</reference>
<keyword evidence="1" id="KW-1133">Transmembrane helix</keyword>
<keyword evidence="1" id="KW-0472">Membrane</keyword>
<name>A0A6G1F9R8_9ORYZ</name>
<evidence type="ECO:0000313" key="3">
    <source>
        <dbReference type="Proteomes" id="UP000479710"/>
    </source>
</evidence>
<dbReference type="EMBL" id="SPHZ02000001">
    <property type="protein sequence ID" value="KAF0933589.1"/>
    <property type="molecule type" value="Genomic_DNA"/>
</dbReference>
<protein>
    <submittedName>
        <fullName evidence="2">Uncharacterized protein</fullName>
    </submittedName>
</protein>
<keyword evidence="3" id="KW-1185">Reference proteome</keyword>
<proteinExistence type="predicted"/>
<organism evidence="2 3">
    <name type="scientific">Oryza meyeriana var. granulata</name>
    <dbReference type="NCBI Taxonomy" id="110450"/>
    <lineage>
        <taxon>Eukaryota</taxon>
        <taxon>Viridiplantae</taxon>
        <taxon>Streptophyta</taxon>
        <taxon>Embryophyta</taxon>
        <taxon>Tracheophyta</taxon>
        <taxon>Spermatophyta</taxon>
        <taxon>Magnoliopsida</taxon>
        <taxon>Liliopsida</taxon>
        <taxon>Poales</taxon>
        <taxon>Poaceae</taxon>
        <taxon>BOP clade</taxon>
        <taxon>Oryzoideae</taxon>
        <taxon>Oryzeae</taxon>
        <taxon>Oryzinae</taxon>
        <taxon>Oryza</taxon>
        <taxon>Oryza meyeriana</taxon>
    </lineage>
</organism>
<keyword evidence="1" id="KW-0812">Transmembrane</keyword>
<evidence type="ECO:0000256" key="1">
    <source>
        <dbReference type="SAM" id="Phobius"/>
    </source>
</evidence>
<feature type="transmembrane region" description="Helical" evidence="1">
    <location>
        <begin position="15"/>
        <end position="35"/>
    </location>
</feature>
<dbReference type="AlphaFoldDB" id="A0A6G1F9R8"/>
<comment type="caution">
    <text evidence="2">The sequence shown here is derived from an EMBL/GenBank/DDBJ whole genome shotgun (WGS) entry which is preliminary data.</text>
</comment>
<gene>
    <name evidence="2" type="ORF">E2562_018833</name>
</gene>
<sequence>MSTQLRGFFLADDTMWVVVACFGLVWLLLVSGYWPSGLAMAGFLRYILAINEHNKELMCTIRANLG</sequence>
<evidence type="ECO:0000313" key="2">
    <source>
        <dbReference type="EMBL" id="KAF0933589.1"/>
    </source>
</evidence>
<accession>A0A6G1F9R8</accession>